<feature type="region of interest" description="Disordered" evidence="1">
    <location>
        <begin position="1"/>
        <end position="20"/>
    </location>
</feature>
<evidence type="ECO:0000256" key="1">
    <source>
        <dbReference type="SAM" id="MobiDB-lite"/>
    </source>
</evidence>
<dbReference type="AlphaFoldDB" id="A0A402AIB2"/>
<name>A0A402AIB2_9CHLR</name>
<feature type="region of interest" description="Disordered" evidence="1">
    <location>
        <begin position="52"/>
        <end position="150"/>
    </location>
</feature>
<proteinExistence type="predicted"/>
<comment type="caution">
    <text evidence="3">The sequence shown here is derived from an EMBL/GenBank/DDBJ whole genome shotgun (WGS) entry which is preliminary data.</text>
</comment>
<dbReference type="EMBL" id="BIFS01000001">
    <property type="protein sequence ID" value="GCE18784.1"/>
    <property type="molecule type" value="Genomic_DNA"/>
</dbReference>
<evidence type="ECO:0000313" key="3">
    <source>
        <dbReference type="EMBL" id="GCE18784.1"/>
    </source>
</evidence>
<feature type="transmembrane region" description="Helical" evidence="2">
    <location>
        <begin position="247"/>
        <end position="270"/>
    </location>
</feature>
<feature type="compositionally biased region" description="Low complexity" evidence="1">
    <location>
        <begin position="69"/>
        <end position="89"/>
    </location>
</feature>
<protein>
    <recommendedName>
        <fullName evidence="5">Mannosyl-glycoprotein endo-beta-N-acetylglucosamidase-like domain-containing protein</fullName>
    </recommendedName>
</protein>
<keyword evidence="2" id="KW-1133">Transmembrane helix</keyword>
<reference evidence="4" key="1">
    <citation type="submission" date="2018-12" db="EMBL/GenBank/DDBJ databases">
        <title>Tengunoibacter tsumagoiensis gen. nov., sp. nov., Dictyobacter kobayashii sp. nov., D. alpinus sp. nov., and D. joshuensis sp. nov. and description of Dictyobacteraceae fam. nov. within the order Ktedonobacterales isolated from Tengu-no-mugimeshi.</title>
        <authorList>
            <person name="Wang C.M."/>
            <person name="Zheng Y."/>
            <person name="Sakai Y."/>
            <person name="Toyoda A."/>
            <person name="Minakuchi Y."/>
            <person name="Abe K."/>
            <person name="Yokota A."/>
            <person name="Yabe S."/>
        </authorList>
    </citation>
    <scope>NUCLEOTIDE SEQUENCE [LARGE SCALE GENOMIC DNA]</scope>
    <source>
        <strain evidence="4">Uno11</strain>
    </source>
</reference>
<gene>
    <name evidence="3" type="ORF">KDK_25840</name>
</gene>
<feature type="compositionally biased region" description="Low complexity" evidence="1">
    <location>
        <begin position="116"/>
        <end position="150"/>
    </location>
</feature>
<dbReference type="Proteomes" id="UP000287188">
    <property type="component" value="Unassembled WGS sequence"/>
</dbReference>
<evidence type="ECO:0008006" key="5">
    <source>
        <dbReference type="Google" id="ProtNLM"/>
    </source>
</evidence>
<keyword evidence="2" id="KW-0812">Transmembrane</keyword>
<keyword evidence="2" id="KW-0472">Membrane</keyword>
<sequence>MASGSYAKKPKVQATTEVRSAIPARATRDLSATGENAAIDTVPLTETFTFSRESAPLRTPVETEKPNNRTRTTNKNITTDKPTTSTRTTNKNIAADKPATGTRTTNKNITADKPLTSTRTTNRNVTTDKTASGTKTTAANKTTGTRTTTADKAITSAKAITIDKPTTSTRTTATKNLPAPRVPYATQVLIEEEEPTANTTRVLEGLKTPNNTRILPATKINRAVDIDRALTHDTPPIKPLEKHKPWLNPWLICFTFAIISLLVLISAGMFQRVNTVNFNFGVGQTYSIQVGGSQAQDWQKAAPAPIQPSIKHSTGPYAVMGKPTISAAFINKVLANANSPAAGKGQVFYDMGVQYGIDPVFALAFFQHESTFGTKGEARKTLSIGNLRCIQNHACVDQNASGDGYAQMDSWDDGIKTWYSLIRNLYVIELHKDTIEKIIPTYAPNSDNNDEAAYISSLKYSIDRWRSGII</sequence>
<dbReference type="RefSeq" id="WP_161977330.1">
    <property type="nucleotide sequence ID" value="NZ_BIFS01000001.1"/>
</dbReference>
<organism evidence="3 4">
    <name type="scientific">Dictyobacter kobayashii</name>
    <dbReference type="NCBI Taxonomy" id="2014872"/>
    <lineage>
        <taxon>Bacteria</taxon>
        <taxon>Bacillati</taxon>
        <taxon>Chloroflexota</taxon>
        <taxon>Ktedonobacteria</taxon>
        <taxon>Ktedonobacterales</taxon>
        <taxon>Dictyobacteraceae</taxon>
        <taxon>Dictyobacter</taxon>
    </lineage>
</organism>
<evidence type="ECO:0000256" key="2">
    <source>
        <dbReference type="SAM" id="Phobius"/>
    </source>
</evidence>
<keyword evidence="4" id="KW-1185">Reference proteome</keyword>
<evidence type="ECO:0000313" key="4">
    <source>
        <dbReference type="Proteomes" id="UP000287188"/>
    </source>
</evidence>
<accession>A0A402AIB2</accession>